<reference evidence="1 2" key="2">
    <citation type="submission" date="2009-01" db="EMBL/GenBank/DDBJ databases">
        <title>Draft genome sequence of Bacteroides cellulosilyticus (DSM 14838).</title>
        <authorList>
            <person name="Sudarsanam P."/>
            <person name="Ley R."/>
            <person name="Guruge J."/>
            <person name="Turnbaugh P.J."/>
            <person name="Mahowald M."/>
            <person name="Liep D."/>
            <person name="Gordon J."/>
        </authorList>
    </citation>
    <scope>NUCLEOTIDE SEQUENCE [LARGE SCALE GENOMIC DNA]</scope>
    <source>
        <strain evidence="1 2">DSM 14838</strain>
    </source>
</reference>
<name>E2NI50_9BACE</name>
<reference evidence="1 2" key="1">
    <citation type="submission" date="2008-12" db="EMBL/GenBank/DDBJ databases">
        <authorList>
            <person name="Fulton L."/>
            <person name="Clifton S."/>
            <person name="Fulton B."/>
            <person name="Xu J."/>
            <person name="Minx P."/>
            <person name="Pepin K.H."/>
            <person name="Johnson M."/>
            <person name="Bhonagiri V."/>
            <person name="Nash W.E."/>
            <person name="Mardis E.R."/>
            <person name="Wilson R.K."/>
        </authorList>
    </citation>
    <scope>NUCLEOTIDE SEQUENCE [LARGE SCALE GENOMIC DNA]</scope>
    <source>
        <strain evidence="1 2">DSM 14838</strain>
    </source>
</reference>
<sequence>MKKDSLWNYFALKFWNNQSYKIMKITFFLLFVAIFSMYAANGNSQNVRVSIQRDNSSLKSVLDDIEEQTEYLFIVHSNVDVDKNVTMKVNNETLSKVLGMLAKKAGVRYSLSQHHIILSDDIVEKKEVVQQKKLAGTVVDETGEPLIGVNVMVQNNGSGSVTDISGRFELNASAGDILTVSYVGYITQKIKITSLIESLKIVLKEDAQMLDEVVAIGYGTVKRKDITGSV</sequence>
<evidence type="ECO:0008006" key="3">
    <source>
        <dbReference type="Google" id="ProtNLM"/>
    </source>
</evidence>
<proteinExistence type="predicted"/>
<organism evidence="1 2">
    <name type="scientific">Bacteroides cellulosilyticus DSM 14838</name>
    <dbReference type="NCBI Taxonomy" id="537012"/>
    <lineage>
        <taxon>Bacteria</taxon>
        <taxon>Pseudomonadati</taxon>
        <taxon>Bacteroidota</taxon>
        <taxon>Bacteroidia</taxon>
        <taxon>Bacteroidales</taxon>
        <taxon>Bacteroidaceae</taxon>
        <taxon>Bacteroides</taxon>
    </lineage>
</organism>
<dbReference type="FunFam" id="2.60.40.1120:FF:000003">
    <property type="entry name" value="Outer membrane protein Omp121"/>
    <property type="match status" value="1"/>
</dbReference>
<dbReference type="Pfam" id="PF13715">
    <property type="entry name" value="CarbopepD_reg_2"/>
    <property type="match status" value="1"/>
</dbReference>
<evidence type="ECO:0000313" key="2">
    <source>
        <dbReference type="Proteomes" id="UP000003711"/>
    </source>
</evidence>
<dbReference type="Gene3D" id="3.55.50.30">
    <property type="match status" value="1"/>
</dbReference>
<dbReference type="SUPFAM" id="SSF49464">
    <property type="entry name" value="Carboxypeptidase regulatory domain-like"/>
    <property type="match status" value="1"/>
</dbReference>
<evidence type="ECO:0000313" key="1">
    <source>
        <dbReference type="EMBL" id="EEF88409.1"/>
    </source>
</evidence>
<dbReference type="HOGENOM" id="CLU_097139_0_0_10"/>
<feature type="non-terminal residue" evidence="1">
    <location>
        <position position="230"/>
    </location>
</feature>
<dbReference type="RefSeq" id="WP_007213333.1">
    <property type="nucleotide sequence ID" value="NZ_EQ973491.1"/>
</dbReference>
<comment type="caution">
    <text evidence="1">The sequence shown here is derived from an EMBL/GenBank/DDBJ whole genome shotgun (WGS) entry which is preliminary data.</text>
</comment>
<dbReference type="Proteomes" id="UP000003711">
    <property type="component" value="Unassembled WGS sequence"/>
</dbReference>
<accession>E2NI50</accession>
<dbReference type="AlphaFoldDB" id="E2NI50"/>
<protein>
    <recommendedName>
        <fullName evidence="3">Secretin and TonB N terminus short domain protein</fullName>
    </recommendedName>
</protein>
<dbReference type="EMBL" id="ACCH01000294">
    <property type="protein sequence ID" value="EEF88409.1"/>
    <property type="molecule type" value="Genomic_DNA"/>
</dbReference>
<gene>
    <name evidence="1" type="ORF">BACCELL_03986</name>
</gene>
<dbReference type="InterPro" id="IPR008969">
    <property type="entry name" value="CarboxyPept-like_regulatory"/>
</dbReference>
<dbReference type="Gene3D" id="2.60.40.1120">
    <property type="entry name" value="Carboxypeptidase-like, regulatory domain"/>
    <property type="match status" value="1"/>
</dbReference>